<accession>A0A0U9HIG0</accession>
<dbReference type="AlphaFoldDB" id="A0A0U9HIG0"/>
<sequence>MSKPGSERTAADLIIPPRVKGPPFEPDKPGPPATVQSAATYIGKDKIATEAETIRRAAGRAKNSTNKEERPQQETEEHHKSGGLLEAVAAASQGIAESTQRGVERVSSVVKDGVKSILRSTGKGADRRDS</sequence>
<feature type="compositionally biased region" description="Basic and acidic residues" evidence="1">
    <location>
        <begin position="1"/>
        <end position="10"/>
    </location>
</feature>
<feature type="compositionally biased region" description="Basic and acidic residues" evidence="1">
    <location>
        <begin position="65"/>
        <end position="80"/>
    </location>
</feature>
<dbReference type="Proteomes" id="UP000054558">
    <property type="component" value="Unassembled WGS sequence"/>
</dbReference>
<feature type="compositionally biased region" description="Pro residues" evidence="1">
    <location>
        <begin position="19"/>
        <end position="32"/>
    </location>
</feature>
<evidence type="ECO:0000313" key="2">
    <source>
        <dbReference type="EMBL" id="GAQ80430.1"/>
    </source>
</evidence>
<keyword evidence="3" id="KW-1185">Reference proteome</keyword>
<feature type="region of interest" description="Disordered" evidence="1">
    <location>
        <begin position="52"/>
        <end position="85"/>
    </location>
</feature>
<gene>
    <name evidence="2" type="ORF">KFL_000540070</name>
</gene>
<evidence type="ECO:0000313" key="3">
    <source>
        <dbReference type="Proteomes" id="UP000054558"/>
    </source>
</evidence>
<protein>
    <submittedName>
        <fullName evidence="2">Uncharacterized protein</fullName>
    </submittedName>
</protein>
<name>A0A0U9HIG0_KLENI</name>
<reference evidence="2 3" key="1">
    <citation type="journal article" date="2014" name="Nat. Commun.">
        <title>Klebsormidium flaccidum genome reveals primary factors for plant terrestrial adaptation.</title>
        <authorList>
            <person name="Hori K."/>
            <person name="Maruyama F."/>
            <person name="Fujisawa T."/>
            <person name="Togashi T."/>
            <person name="Yamamoto N."/>
            <person name="Seo M."/>
            <person name="Sato S."/>
            <person name="Yamada T."/>
            <person name="Mori H."/>
            <person name="Tajima N."/>
            <person name="Moriyama T."/>
            <person name="Ikeuchi M."/>
            <person name="Watanabe M."/>
            <person name="Wada H."/>
            <person name="Kobayashi K."/>
            <person name="Saito M."/>
            <person name="Masuda T."/>
            <person name="Sasaki-Sekimoto Y."/>
            <person name="Mashiguchi K."/>
            <person name="Awai K."/>
            <person name="Shimojima M."/>
            <person name="Masuda S."/>
            <person name="Iwai M."/>
            <person name="Nobusawa T."/>
            <person name="Narise T."/>
            <person name="Kondo S."/>
            <person name="Saito H."/>
            <person name="Sato R."/>
            <person name="Murakawa M."/>
            <person name="Ihara Y."/>
            <person name="Oshima-Yamada Y."/>
            <person name="Ohtaka K."/>
            <person name="Satoh M."/>
            <person name="Sonobe K."/>
            <person name="Ishii M."/>
            <person name="Ohtani R."/>
            <person name="Kanamori-Sato M."/>
            <person name="Honoki R."/>
            <person name="Miyazaki D."/>
            <person name="Mochizuki H."/>
            <person name="Umetsu J."/>
            <person name="Higashi K."/>
            <person name="Shibata D."/>
            <person name="Kamiya Y."/>
            <person name="Sato N."/>
            <person name="Nakamura Y."/>
            <person name="Tabata S."/>
            <person name="Ida S."/>
            <person name="Kurokawa K."/>
            <person name="Ohta H."/>
        </authorList>
    </citation>
    <scope>NUCLEOTIDE SEQUENCE [LARGE SCALE GENOMIC DNA]</scope>
    <source>
        <strain evidence="2 3">NIES-2285</strain>
    </source>
</reference>
<feature type="region of interest" description="Disordered" evidence="1">
    <location>
        <begin position="1"/>
        <end position="36"/>
    </location>
</feature>
<proteinExistence type="predicted"/>
<organism evidence="2 3">
    <name type="scientific">Klebsormidium nitens</name>
    <name type="common">Green alga</name>
    <name type="synonym">Ulothrix nitens</name>
    <dbReference type="NCBI Taxonomy" id="105231"/>
    <lineage>
        <taxon>Eukaryota</taxon>
        <taxon>Viridiplantae</taxon>
        <taxon>Streptophyta</taxon>
        <taxon>Klebsormidiophyceae</taxon>
        <taxon>Klebsormidiales</taxon>
        <taxon>Klebsormidiaceae</taxon>
        <taxon>Klebsormidium</taxon>
    </lineage>
</organism>
<dbReference type="EMBL" id="DF237003">
    <property type="protein sequence ID" value="GAQ80430.1"/>
    <property type="molecule type" value="Genomic_DNA"/>
</dbReference>
<evidence type="ECO:0000256" key="1">
    <source>
        <dbReference type="SAM" id="MobiDB-lite"/>
    </source>
</evidence>